<keyword evidence="1" id="KW-0805">Transcription regulation</keyword>
<reference evidence="5" key="1">
    <citation type="submission" date="2023-07" db="EMBL/GenBank/DDBJ databases">
        <authorList>
            <person name="Kim M.K."/>
        </authorList>
    </citation>
    <scope>NUCLEOTIDE SEQUENCE</scope>
    <source>
        <strain evidence="5">CA1-15</strain>
    </source>
</reference>
<evidence type="ECO:0000313" key="6">
    <source>
        <dbReference type="Proteomes" id="UP001176468"/>
    </source>
</evidence>
<dbReference type="InterPro" id="IPR018490">
    <property type="entry name" value="cNMP-bd_dom_sf"/>
</dbReference>
<dbReference type="Pfam" id="PF00027">
    <property type="entry name" value="cNMP_binding"/>
    <property type="match status" value="1"/>
</dbReference>
<dbReference type="Pfam" id="PF13545">
    <property type="entry name" value="HTH_Crp_2"/>
    <property type="match status" value="1"/>
</dbReference>
<sequence length="243" mass="27333">MIFDDFLRGRRRDRLSSADLEILEAAASDLRTLPARRTIITRGQAVRHSTYLIDGFMCRYMDDREGERQLVAVHVPGDFVDLHAYPLETLDHDVATLTECRVALVPHDKLDAILATQANLAKLLWFSTLLDAAIHREWIFRLGRLSAAARVAHFFCEMEAKLRVIGRSDGKAFDLPLTQADLGEICGITAVHLNRMLRDLKERGLMAFRGGRVTIQDLPGLARFSEFDPGYLFVDQPGSVTSP</sequence>
<dbReference type="RefSeq" id="WP_304561671.1">
    <property type="nucleotide sequence ID" value="NZ_JAUQSZ010000008.1"/>
</dbReference>
<dbReference type="InterPro" id="IPR012318">
    <property type="entry name" value="HTH_CRP"/>
</dbReference>
<dbReference type="SUPFAM" id="SSF46785">
    <property type="entry name" value="Winged helix' DNA-binding domain"/>
    <property type="match status" value="1"/>
</dbReference>
<evidence type="ECO:0000259" key="4">
    <source>
        <dbReference type="PROSITE" id="PS51063"/>
    </source>
</evidence>
<name>A0ABT9A3A0_9SPHN</name>
<accession>A0ABT9A3A0</accession>
<dbReference type="SUPFAM" id="SSF51206">
    <property type="entry name" value="cAMP-binding domain-like"/>
    <property type="match status" value="1"/>
</dbReference>
<dbReference type="SMART" id="SM00419">
    <property type="entry name" value="HTH_CRP"/>
    <property type="match status" value="1"/>
</dbReference>
<dbReference type="InterPro" id="IPR000595">
    <property type="entry name" value="cNMP-bd_dom"/>
</dbReference>
<dbReference type="EMBL" id="JAUQSZ010000008">
    <property type="protein sequence ID" value="MDO7843217.1"/>
    <property type="molecule type" value="Genomic_DNA"/>
</dbReference>
<dbReference type="Gene3D" id="2.60.120.10">
    <property type="entry name" value="Jelly Rolls"/>
    <property type="match status" value="1"/>
</dbReference>
<dbReference type="CDD" id="cd00038">
    <property type="entry name" value="CAP_ED"/>
    <property type="match status" value="1"/>
</dbReference>
<feature type="domain" description="HTH crp-type" evidence="4">
    <location>
        <begin position="145"/>
        <end position="219"/>
    </location>
</feature>
<evidence type="ECO:0000256" key="1">
    <source>
        <dbReference type="ARBA" id="ARBA00023015"/>
    </source>
</evidence>
<dbReference type="InterPro" id="IPR014710">
    <property type="entry name" value="RmlC-like_jellyroll"/>
</dbReference>
<dbReference type="Gene3D" id="1.10.10.10">
    <property type="entry name" value="Winged helix-like DNA-binding domain superfamily/Winged helix DNA-binding domain"/>
    <property type="match status" value="1"/>
</dbReference>
<proteinExistence type="predicted"/>
<evidence type="ECO:0000256" key="3">
    <source>
        <dbReference type="ARBA" id="ARBA00023163"/>
    </source>
</evidence>
<protein>
    <submittedName>
        <fullName evidence="5">Crp/Fnr family transcriptional regulator</fullName>
    </submittedName>
</protein>
<dbReference type="Proteomes" id="UP001176468">
    <property type="component" value="Unassembled WGS sequence"/>
</dbReference>
<organism evidence="5 6">
    <name type="scientific">Sphingomonas immobilis</name>
    <dbReference type="NCBI Taxonomy" id="3063997"/>
    <lineage>
        <taxon>Bacteria</taxon>
        <taxon>Pseudomonadati</taxon>
        <taxon>Pseudomonadota</taxon>
        <taxon>Alphaproteobacteria</taxon>
        <taxon>Sphingomonadales</taxon>
        <taxon>Sphingomonadaceae</taxon>
        <taxon>Sphingomonas</taxon>
    </lineage>
</organism>
<dbReference type="InterPro" id="IPR036388">
    <property type="entry name" value="WH-like_DNA-bd_sf"/>
</dbReference>
<gene>
    <name evidence="5" type="ORF">Q5H94_12855</name>
</gene>
<keyword evidence="3" id="KW-0804">Transcription</keyword>
<keyword evidence="6" id="KW-1185">Reference proteome</keyword>
<evidence type="ECO:0000313" key="5">
    <source>
        <dbReference type="EMBL" id="MDO7843217.1"/>
    </source>
</evidence>
<comment type="caution">
    <text evidence="5">The sequence shown here is derived from an EMBL/GenBank/DDBJ whole genome shotgun (WGS) entry which is preliminary data.</text>
</comment>
<dbReference type="InterPro" id="IPR036390">
    <property type="entry name" value="WH_DNA-bd_sf"/>
</dbReference>
<dbReference type="PROSITE" id="PS51063">
    <property type="entry name" value="HTH_CRP_2"/>
    <property type="match status" value="1"/>
</dbReference>
<keyword evidence="2" id="KW-0238">DNA-binding</keyword>
<evidence type="ECO:0000256" key="2">
    <source>
        <dbReference type="ARBA" id="ARBA00023125"/>
    </source>
</evidence>